<reference evidence="2" key="1">
    <citation type="journal article" date="2016" name="Nat. Biotechnol.">
        <title>Sequencing wild and cultivated cassava and related species reveals extensive interspecific hybridization and genetic diversity.</title>
        <authorList>
            <person name="Bredeson J.V."/>
            <person name="Lyons J.B."/>
            <person name="Prochnik S.E."/>
            <person name="Wu G.A."/>
            <person name="Ha C.M."/>
            <person name="Edsinger-Gonzales E."/>
            <person name="Grimwood J."/>
            <person name="Schmutz J."/>
            <person name="Rabbi I.Y."/>
            <person name="Egesi C."/>
            <person name="Nauluvula P."/>
            <person name="Lebot V."/>
            <person name="Ndunguru J."/>
            <person name="Mkamilo G."/>
            <person name="Bart R.S."/>
            <person name="Setter T.L."/>
            <person name="Gleadow R.M."/>
            <person name="Kulakow P."/>
            <person name="Ferguson M.E."/>
            <person name="Rounsley S."/>
            <person name="Rokhsar D.S."/>
        </authorList>
    </citation>
    <scope>NUCLEOTIDE SEQUENCE [LARGE SCALE GENOMIC DNA]</scope>
    <source>
        <strain evidence="2">cv. AM560-2</strain>
    </source>
</reference>
<evidence type="ECO:0000313" key="2">
    <source>
        <dbReference type="Proteomes" id="UP000091857"/>
    </source>
</evidence>
<accession>A0ACB7HIV6</accession>
<keyword evidence="2" id="KW-1185">Reference proteome</keyword>
<dbReference type="Proteomes" id="UP000091857">
    <property type="component" value="Chromosome 6"/>
</dbReference>
<comment type="caution">
    <text evidence="1">The sequence shown here is derived from an EMBL/GenBank/DDBJ whole genome shotgun (WGS) entry which is preliminary data.</text>
</comment>
<proteinExistence type="predicted"/>
<name>A0ACB7HIV6_MANES</name>
<sequence>MAADVTGKHPPVNSCCTVWKDKCSKLEVGRKHLRQAVQILNEQIDKIQGENAALKKAYEQEQARAETEKEGKDEKLAVRVSLENEISALKSEVFSLKQKISADAKDGKGEVNLLQDHVSEAEKEITRLKSLLEEEKIRVNSEKKNAEAQKKSAAEAWKQVKTERAKADEERKLANNEGKKAEEYRLKVEDLRKEVEEAKSKLVSETLKLEEAGKKLEAEKHKLTKERKRADLEMAKVEEHRKLAEANGKKVIEETSCAESLSQQLRVATQRVEELQKEINSIVLSRDLDEAPGWQCNKSEISVFNYQISSLRRKESLDIIKDKTGNAIILQDHFSEEEKEKEINKLKELLQKEKERADSLKKTAEAEKKSASEAQKRMISEKAKADEERKKSEGYWVQLEALRKEADETKVKLMSEILKFEDANKRLVKKKHRVAKERKCNASEKAKSKELTKLAETNGKRVIEGKTCAGNLPQKLQVAGKRMEELKKEINTFLFRSSGRSPSDLNSNAEAAKMRFMCCLDNFIKDADHAELVLELLKFEAAFKRFEVEKQDAVVEKNNTDMKLMEVEKLKQLVEVNRKMALEEKSRADQLSCQLAESRHKIEELQKQIKELFSYKRVVEASAILPSKDVKNESRKLKLLEKRLKLEKMRLKYAKEVAKLEKIRRSTLQQELGRIRVDSNQISQHLDALDKWFSSGIECREVLQKDGVSVNMQRSKLKRKFGDLEPFHKHVHKESELKPSCMAVAACSLNQSLYRKAPLLPIRKGQCIESLSSFDSKLKALHEGSYHNLLQSSDSRSASFSDSKLLDSQEMGAFVSTSEKWMENSDGQTTISGMSSEVTKKQCNPNLAVVAESNIRSSLGIDTSGRVNGQSRKWKKMVDAIESVESLYSEGKKLNVQMEEKLSLLHGMLNREIEKPLDELDELKYVEALGGSYAKHERGHKRKAPCDERIIMQHSYSIDKQEKIALIEHEVHGDVNNCKHASPSPVNLFGVPQDCIKELNDSYGSDLAIIARVEEVEDGAYMKLLDLDNTADEECYRRALEMPLSPNLPEIEISTAEISDANKFEAGNVFQEGLSNEKGIEMPSHNFDVETSPNNLRCNASGTSRDELILGNEGLVNSFGMFDNANGCCNSTETERASDRETGGDSEVLKIANLPTSRDGGLKLSSESKLEYVHANVPTYCMVFSNTKDCSSVSRIFSATRTCMAHCSLNAEIECNVKKILDVIKMEELLPKEKACAFFTVMLLNISVTTSRKPGCFLDKDFLLFIDSFARQINSVVSDVDARSLATGLCCMDELLDLIEDFLINGQVMVLADVSSETLSESDSRMDIFLDGVNVNISSKPASAYQLVAGSIILASICKALDRVEFICEASYDLLRVRKYDTGVLLTILHVFAYLGGNKFFSLKEYSLTVAVLKSIIFFLEGGNASAASASSCFSSLHEVGLKFQSCANCPFDAVSVDVVASMLMEKLQGCALSGTMHQHCMELANLSNSHAKQNLSAESVSCALHVNCDASCGTNKCVMPADANCGRSGTLCFLSDVLSLVELLAGYMTWEWTCGKIIPVLLEILERPMLDDFAVAVVVHLGQLGRIGVAACGYRDEEVENLKCKLSGFLLRDSTNKASFPVQIAAITSLFGLVSLNFEDVIQSDLKLPEVASQSVSTDLIRNWFSSLSKEQQTFSRRLLQSAAVVTR</sequence>
<organism evidence="1 2">
    <name type="scientific">Manihot esculenta</name>
    <name type="common">Cassava</name>
    <name type="synonym">Jatropha manihot</name>
    <dbReference type="NCBI Taxonomy" id="3983"/>
    <lineage>
        <taxon>Eukaryota</taxon>
        <taxon>Viridiplantae</taxon>
        <taxon>Streptophyta</taxon>
        <taxon>Embryophyta</taxon>
        <taxon>Tracheophyta</taxon>
        <taxon>Spermatophyta</taxon>
        <taxon>Magnoliopsida</taxon>
        <taxon>eudicotyledons</taxon>
        <taxon>Gunneridae</taxon>
        <taxon>Pentapetalae</taxon>
        <taxon>rosids</taxon>
        <taxon>fabids</taxon>
        <taxon>Malpighiales</taxon>
        <taxon>Euphorbiaceae</taxon>
        <taxon>Crotonoideae</taxon>
        <taxon>Manihoteae</taxon>
        <taxon>Manihot</taxon>
    </lineage>
</organism>
<protein>
    <submittedName>
        <fullName evidence="1">Uncharacterized protein</fullName>
    </submittedName>
</protein>
<evidence type="ECO:0000313" key="1">
    <source>
        <dbReference type="EMBL" id="KAG8652111.1"/>
    </source>
</evidence>
<dbReference type="EMBL" id="CM004392">
    <property type="protein sequence ID" value="KAG8652111.1"/>
    <property type="molecule type" value="Genomic_DNA"/>
</dbReference>
<gene>
    <name evidence="1" type="ORF">MANES_06G058900v8</name>
</gene>